<feature type="transmembrane region" description="Helical" evidence="3">
    <location>
        <begin position="29"/>
        <end position="47"/>
    </location>
</feature>
<feature type="transmembrane region" description="Helical" evidence="3">
    <location>
        <begin position="120"/>
        <end position="142"/>
    </location>
</feature>
<dbReference type="SUPFAM" id="SSF55073">
    <property type="entry name" value="Nucleotide cyclase"/>
    <property type="match status" value="1"/>
</dbReference>
<dbReference type="EC" id="2.7.7.65" evidence="1"/>
<dbReference type="PANTHER" id="PTHR45138:SF9">
    <property type="entry name" value="DIGUANYLATE CYCLASE DGCM-RELATED"/>
    <property type="match status" value="1"/>
</dbReference>
<dbReference type="PROSITE" id="PS50887">
    <property type="entry name" value="GGDEF"/>
    <property type="match status" value="1"/>
</dbReference>
<accession>A0ABZ0JJB2</accession>
<dbReference type="InterPro" id="IPR043128">
    <property type="entry name" value="Rev_trsase/Diguanyl_cyclase"/>
</dbReference>
<evidence type="ECO:0000256" key="2">
    <source>
        <dbReference type="ARBA" id="ARBA00034247"/>
    </source>
</evidence>
<dbReference type="NCBIfam" id="TIGR00254">
    <property type="entry name" value="GGDEF"/>
    <property type="match status" value="1"/>
</dbReference>
<feature type="transmembrane region" description="Helical" evidence="3">
    <location>
        <begin position="7"/>
        <end position="23"/>
    </location>
</feature>
<dbReference type="EMBL" id="CP126172">
    <property type="protein sequence ID" value="WOS39725.1"/>
    <property type="molecule type" value="Genomic_DNA"/>
</dbReference>
<dbReference type="InterPro" id="IPR000160">
    <property type="entry name" value="GGDEF_dom"/>
</dbReference>
<feature type="transmembrane region" description="Helical" evidence="3">
    <location>
        <begin position="270"/>
        <end position="290"/>
    </location>
</feature>
<dbReference type="CDD" id="cd01949">
    <property type="entry name" value="GGDEF"/>
    <property type="match status" value="1"/>
</dbReference>
<protein>
    <recommendedName>
        <fullName evidence="1">diguanylate cyclase</fullName>
        <ecNumber evidence="1">2.7.7.65</ecNumber>
    </recommendedName>
</protein>
<keyword evidence="5" id="KW-0808">Transferase</keyword>
<feature type="transmembrane region" description="Helical" evidence="3">
    <location>
        <begin position="193"/>
        <end position="226"/>
    </location>
</feature>
<comment type="catalytic activity">
    <reaction evidence="2">
        <text>2 GTP = 3',3'-c-di-GMP + 2 diphosphate</text>
        <dbReference type="Rhea" id="RHEA:24898"/>
        <dbReference type="ChEBI" id="CHEBI:33019"/>
        <dbReference type="ChEBI" id="CHEBI:37565"/>
        <dbReference type="ChEBI" id="CHEBI:58805"/>
        <dbReference type="EC" id="2.7.7.65"/>
    </reaction>
</comment>
<keyword evidence="3" id="KW-1133">Transmembrane helix</keyword>
<dbReference type="Proteomes" id="UP001302020">
    <property type="component" value="Chromosome"/>
</dbReference>
<feature type="transmembrane region" description="Helical" evidence="3">
    <location>
        <begin position="86"/>
        <end position="108"/>
    </location>
</feature>
<proteinExistence type="predicted"/>
<dbReference type="SMART" id="SM00267">
    <property type="entry name" value="GGDEF"/>
    <property type="match status" value="1"/>
</dbReference>
<keyword evidence="3" id="KW-0812">Transmembrane</keyword>
<feature type="domain" description="GGDEF" evidence="4">
    <location>
        <begin position="329"/>
        <end position="463"/>
    </location>
</feature>
<keyword evidence="5" id="KW-0548">Nucleotidyltransferase</keyword>
<dbReference type="Gene3D" id="3.30.70.270">
    <property type="match status" value="1"/>
</dbReference>
<dbReference type="InterPro" id="IPR050469">
    <property type="entry name" value="Diguanylate_Cyclase"/>
</dbReference>
<evidence type="ECO:0000313" key="6">
    <source>
        <dbReference type="Proteomes" id="UP001302020"/>
    </source>
</evidence>
<sequence length="471" mass="52605">MGMLGRYLFYFFACALINYLALLEQSAVGLIFFWPGNALGALLALHWRSRDRRGAPLRHGAFLLLFFAGHYATSLLVPQPMTPQQQFWACLFDTLHVASYGIAMRLVVRHRHWFAPYRRTALLIAPVLLSVLASGACVGLLLNRLVPLGTTGFVVIDWISEQFLTCLVVTLIFHGGVRSNWSAERRRHDRPAILLIAALVLAQLMLTFSPWLTITSIAAIPALVALARFDFKGTVLVTGLCMTLPTLSRVHFYVVTNNYQKSANFYQEIFAHRIEFAIVAILVVFMAELLGQKHRLLVKTTYQAETDRLTRLYNRAFMVKAIDRLPPGSRLGLAVLDIDDFKKINDTYGHAVGDRILLMVSAVLQRSAHATGIAARWGGEEFLIALPDISMDDFLVACDRLVADVRSQPDERSSGLPQVTISLGGVHIERFERAAFEHAFSAADAQLYQAKREGKDRARLLRMQQVPALGG</sequence>
<gene>
    <name evidence="5" type="ORF">QN243_15030</name>
</gene>
<keyword evidence="6" id="KW-1185">Reference proteome</keyword>
<evidence type="ECO:0000256" key="1">
    <source>
        <dbReference type="ARBA" id="ARBA00012528"/>
    </source>
</evidence>
<feature type="transmembrane region" description="Helical" evidence="3">
    <location>
        <begin position="162"/>
        <end position="181"/>
    </location>
</feature>
<dbReference type="PANTHER" id="PTHR45138">
    <property type="entry name" value="REGULATORY COMPONENTS OF SENSORY TRANSDUCTION SYSTEM"/>
    <property type="match status" value="1"/>
</dbReference>
<evidence type="ECO:0000313" key="5">
    <source>
        <dbReference type="EMBL" id="WOS39725.1"/>
    </source>
</evidence>
<dbReference type="Pfam" id="PF00990">
    <property type="entry name" value="GGDEF"/>
    <property type="match status" value="1"/>
</dbReference>
<feature type="transmembrane region" description="Helical" evidence="3">
    <location>
        <begin position="59"/>
        <end position="80"/>
    </location>
</feature>
<evidence type="ECO:0000256" key="3">
    <source>
        <dbReference type="SAM" id="Phobius"/>
    </source>
</evidence>
<name>A0ABZ0JJB2_9XANT</name>
<dbReference type="RefSeq" id="WP_317843557.1">
    <property type="nucleotide sequence ID" value="NZ_CP126170.1"/>
</dbReference>
<evidence type="ECO:0000259" key="4">
    <source>
        <dbReference type="PROSITE" id="PS50887"/>
    </source>
</evidence>
<dbReference type="InterPro" id="IPR029787">
    <property type="entry name" value="Nucleotide_cyclase"/>
</dbReference>
<keyword evidence="3" id="KW-0472">Membrane</keyword>
<reference evidence="5 6" key="1">
    <citation type="submission" date="2023-05" db="EMBL/GenBank/DDBJ databases">
        <title>Xanthomonas rydalmerenesis sp. nov., a novel Xanthomonas species isolated from Fragaria x ananassa.</title>
        <authorList>
            <person name="McKnight D.J.E."/>
            <person name="Wong-Bajracharya J."/>
            <person name="Okoh E.B."/>
            <person name="Snijders F."/>
            <person name="Lidbetter F."/>
            <person name="Webster J."/>
            <person name="Djordjevic S.P."/>
            <person name="Bogema D.R."/>
            <person name="Chapman T.A."/>
        </authorList>
    </citation>
    <scope>NUCLEOTIDE SEQUENCE [LARGE SCALE GENOMIC DNA]</scope>
    <source>
        <strain evidence="5 6">DAR34883</strain>
    </source>
</reference>
<organism evidence="5 6">
    <name type="scientific">Xanthomonas rydalmerensis</name>
    <dbReference type="NCBI Taxonomy" id="3046274"/>
    <lineage>
        <taxon>Bacteria</taxon>
        <taxon>Pseudomonadati</taxon>
        <taxon>Pseudomonadota</taxon>
        <taxon>Gammaproteobacteria</taxon>
        <taxon>Lysobacterales</taxon>
        <taxon>Lysobacteraceae</taxon>
        <taxon>Xanthomonas</taxon>
    </lineage>
</organism>
<dbReference type="GO" id="GO:0052621">
    <property type="term" value="F:diguanylate cyclase activity"/>
    <property type="evidence" value="ECO:0007669"/>
    <property type="project" value="UniProtKB-EC"/>
</dbReference>